<dbReference type="STRING" id="461836.A0A0L0DJ34"/>
<feature type="compositionally biased region" description="Low complexity" evidence="12">
    <location>
        <begin position="289"/>
        <end position="312"/>
    </location>
</feature>
<keyword evidence="4 10" id="KW-0963">Cytoplasm</keyword>
<evidence type="ECO:0000256" key="3">
    <source>
        <dbReference type="ARBA" id="ARBA00007682"/>
    </source>
</evidence>
<gene>
    <name evidence="15" type="ORF">AMSG_07358</name>
</gene>
<organism evidence="15 16">
    <name type="scientific">Thecamonas trahens ATCC 50062</name>
    <dbReference type="NCBI Taxonomy" id="461836"/>
    <lineage>
        <taxon>Eukaryota</taxon>
        <taxon>Apusozoa</taxon>
        <taxon>Apusomonadida</taxon>
        <taxon>Apusomonadidae</taxon>
        <taxon>Thecamonas</taxon>
    </lineage>
</organism>
<feature type="domain" description="CCR4-Not complex component Not N-terminal" evidence="13">
    <location>
        <begin position="3"/>
        <end position="229"/>
    </location>
</feature>
<keyword evidence="11" id="KW-0175">Coiled coil</keyword>
<evidence type="ECO:0000313" key="16">
    <source>
        <dbReference type="Proteomes" id="UP000054408"/>
    </source>
</evidence>
<dbReference type="InterPro" id="IPR007282">
    <property type="entry name" value="NOT2/3/5_C"/>
</dbReference>
<reference evidence="15 16" key="1">
    <citation type="submission" date="2010-05" db="EMBL/GenBank/DDBJ databases">
        <title>The Genome Sequence of Thecamonas trahens ATCC 50062.</title>
        <authorList>
            <consortium name="The Broad Institute Genome Sequencing Platform"/>
            <person name="Russ C."/>
            <person name="Cuomo C."/>
            <person name="Shea T."/>
            <person name="Young S.K."/>
            <person name="Zeng Q."/>
            <person name="Koehrsen M."/>
            <person name="Haas B."/>
            <person name="Borodovsky M."/>
            <person name="Guigo R."/>
            <person name="Alvarado L."/>
            <person name="Berlin A."/>
            <person name="Bochicchio J."/>
            <person name="Borenstein D."/>
            <person name="Chapman S."/>
            <person name="Chen Z."/>
            <person name="Freedman E."/>
            <person name="Gellesch M."/>
            <person name="Goldberg J."/>
            <person name="Griggs A."/>
            <person name="Gujja S."/>
            <person name="Heilman E."/>
            <person name="Heiman D."/>
            <person name="Hepburn T."/>
            <person name="Howarth C."/>
            <person name="Jen D."/>
            <person name="Larson L."/>
            <person name="Mehta T."/>
            <person name="Park D."/>
            <person name="Pearson M."/>
            <person name="Roberts A."/>
            <person name="Saif S."/>
            <person name="Shenoy N."/>
            <person name="Sisk P."/>
            <person name="Stolte C."/>
            <person name="Sykes S."/>
            <person name="Thomson T."/>
            <person name="Walk T."/>
            <person name="White J."/>
            <person name="Yandava C."/>
            <person name="Burger G."/>
            <person name="Gray M.W."/>
            <person name="Holland P.W.H."/>
            <person name="King N."/>
            <person name="Lang F.B.F."/>
            <person name="Roger A.J."/>
            <person name="Ruiz-Trillo I."/>
            <person name="Lander E."/>
            <person name="Nusbaum C."/>
        </authorList>
    </citation>
    <scope>NUCLEOTIDE SEQUENCE [LARGE SCALE GENOMIC DNA]</scope>
    <source>
        <strain evidence="15 16">ATCC 50062</strain>
    </source>
</reference>
<dbReference type="Pfam" id="PF04153">
    <property type="entry name" value="NOT2_3_5_C"/>
    <property type="match status" value="1"/>
</dbReference>
<dbReference type="OMA" id="YKPQTPY"/>
<evidence type="ECO:0000256" key="6">
    <source>
        <dbReference type="ARBA" id="ARBA00022553"/>
    </source>
</evidence>
<feature type="region of interest" description="Disordered" evidence="12">
    <location>
        <begin position="252"/>
        <end position="379"/>
    </location>
</feature>
<keyword evidence="9 10" id="KW-0539">Nucleus</keyword>
<feature type="coiled-coil region" evidence="11">
    <location>
        <begin position="128"/>
        <end position="190"/>
    </location>
</feature>
<evidence type="ECO:0000256" key="11">
    <source>
        <dbReference type="SAM" id="Coils"/>
    </source>
</evidence>
<keyword evidence="5 10" id="KW-0678">Repressor</keyword>
<dbReference type="Pfam" id="PF04065">
    <property type="entry name" value="Not3"/>
    <property type="match status" value="1"/>
</dbReference>
<feature type="coiled-coil region" evidence="11">
    <location>
        <begin position="40"/>
        <end position="96"/>
    </location>
</feature>
<dbReference type="InterPro" id="IPR040168">
    <property type="entry name" value="Not2/3/5"/>
</dbReference>
<evidence type="ECO:0000256" key="8">
    <source>
        <dbReference type="ARBA" id="ARBA00023163"/>
    </source>
</evidence>
<evidence type="ECO:0000256" key="10">
    <source>
        <dbReference type="PIRNR" id="PIRNR005290"/>
    </source>
</evidence>
<evidence type="ECO:0000259" key="14">
    <source>
        <dbReference type="Pfam" id="PF04153"/>
    </source>
</evidence>
<evidence type="ECO:0000256" key="5">
    <source>
        <dbReference type="ARBA" id="ARBA00022491"/>
    </source>
</evidence>
<evidence type="ECO:0000256" key="12">
    <source>
        <dbReference type="SAM" id="MobiDB-lite"/>
    </source>
</evidence>
<dbReference type="eggNOG" id="KOG2150">
    <property type="taxonomic scope" value="Eukaryota"/>
</dbReference>
<evidence type="ECO:0000256" key="7">
    <source>
        <dbReference type="ARBA" id="ARBA00023015"/>
    </source>
</evidence>
<evidence type="ECO:0000313" key="15">
    <source>
        <dbReference type="EMBL" id="KNC51343.1"/>
    </source>
</evidence>
<name>A0A0L0DJ34_THETB</name>
<dbReference type="EMBL" id="GL349466">
    <property type="protein sequence ID" value="KNC51343.1"/>
    <property type="molecule type" value="Genomic_DNA"/>
</dbReference>
<dbReference type="Gene3D" id="2.30.30.1020">
    <property type="entry name" value="CCR4-NOT complex subunit 2/3/5, C-terminal domain"/>
    <property type="match status" value="1"/>
</dbReference>
<dbReference type="Proteomes" id="UP000054408">
    <property type="component" value="Unassembled WGS sequence"/>
</dbReference>
<dbReference type="InterPro" id="IPR007207">
    <property type="entry name" value="Not_N"/>
</dbReference>
<evidence type="ECO:0000256" key="2">
    <source>
        <dbReference type="ARBA" id="ARBA00004496"/>
    </source>
</evidence>
<evidence type="ECO:0000256" key="1">
    <source>
        <dbReference type="ARBA" id="ARBA00004123"/>
    </source>
</evidence>
<evidence type="ECO:0000256" key="9">
    <source>
        <dbReference type="ARBA" id="ARBA00023242"/>
    </source>
</evidence>
<keyword evidence="6" id="KW-0597">Phosphoprotein</keyword>
<feature type="compositionally biased region" description="Basic residues" evidence="12">
    <location>
        <begin position="263"/>
        <end position="275"/>
    </location>
</feature>
<feature type="region of interest" description="Disordered" evidence="12">
    <location>
        <begin position="422"/>
        <end position="453"/>
    </location>
</feature>
<proteinExistence type="inferred from homology"/>
<keyword evidence="7 10" id="KW-0805">Transcription regulation</keyword>
<comment type="similarity">
    <text evidence="3 10">Belongs to the CNOT2/3/5 family.</text>
</comment>
<accession>A0A0L0DJ34</accession>
<dbReference type="GO" id="GO:0006355">
    <property type="term" value="P:regulation of DNA-templated transcription"/>
    <property type="evidence" value="ECO:0007669"/>
    <property type="project" value="InterPro"/>
</dbReference>
<feature type="region of interest" description="Disordered" evidence="12">
    <location>
        <begin position="101"/>
        <end position="122"/>
    </location>
</feature>
<feature type="domain" description="NOT2/NOT3/NOT5 C-terminal" evidence="14">
    <location>
        <begin position="557"/>
        <end position="666"/>
    </location>
</feature>
<dbReference type="GeneID" id="25566290"/>
<dbReference type="GO" id="GO:0000932">
    <property type="term" value="C:P-body"/>
    <property type="evidence" value="ECO:0007669"/>
    <property type="project" value="UniProtKB-UniRule"/>
</dbReference>
<dbReference type="InterPro" id="IPR012270">
    <property type="entry name" value="CCR4-NOT_su3/5"/>
</dbReference>
<keyword evidence="8 10" id="KW-0804">Transcription</keyword>
<dbReference type="GO" id="GO:0030015">
    <property type="term" value="C:CCR4-NOT core complex"/>
    <property type="evidence" value="ECO:0007669"/>
    <property type="project" value="UniProtKB-UniRule"/>
</dbReference>
<dbReference type="AlphaFoldDB" id="A0A0L0DJ34"/>
<keyword evidence="16" id="KW-1185">Reference proteome</keyword>
<evidence type="ECO:0000256" key="4">
    <source>
        <dbReference type="ARBA" id="ARBA00022490"/>
    </source>
</evidence>
<dbReference type="RefSeq" id="XP_013756263.1">
    <property type="nucleotide sequence ID" value="XM_013900809.1"/>
</dbReference>
<dbReference type="PANTHER" id="PTHR23326">
    <property type="entry name" value="CCR4 NOT-RELATED"/>
    <property type="match status" value="1"/>
</dbReference>
<dbReference type="InterPro" id="IPR038635">
    <property type="entry name" value="CCR4-NOT_su2/3/5_C_sf"/>
</dbReference>
<dbReference type="OrthoDB" id="293823at2759"/>
<sequence length="669" mass="73339">MAARKLQAEVDRVFKKIMDGVEVFDDTFEKAASPEFSSQKEKLEADLKTQIKKLQRLRDQVKQWQGSSDFRDKSALQEKRRLIETKMEAFKEFEKQAKTKAYSKEGLAKSQRKRGTQSPEKTEKLDWLAECMSRIDEQLEQMEAEMEDLSGRRKKRSAAADQIESLEVHIERHKFQREQLELVVEALEIDRITVEQVEEIEETLEYHLESWRDPDYFYDEFMYESLRLDEEYVEDDAAKNISSLAEFSAASDAVKTASSSEKRKNRNKKSTKKKKEASAKASKSKSSDKSSSIKSTSSTKSATSNKKSGTSALEPTKPASLSSARVKASNAKDSRNLADIVSGAGSKTSPKKAKSAPAGGKDLAGPRVPSPVKVEARRSANPPLAYLNAAKAHKASGAGVTTPAGASGAPAGAAVSGLTSLAPARTGTGGSSKLPPGMGPPGMPAVGTARGGNAGVGGLPSRAEAAAAAQAEAVEAAAAAAALSAASNAPLSSAAASASAAGVSSAVLKELEAAAVVARSDANTAKRKKRKQHFEAMLDRSYSALPETVERQVFRQPVNPGVTPAYYPKTVHPVFSSPATFEKLESDTLFFAFYHQQGSYQQYLAARQLKSKAWRFHKKYNLWFKRHEEPQKIDHTSEHGTYEYFDYDSGWCYRRRTSFTFKYRYLEDE</sequence>
<protein>
    <submittedName>
        <fullName evidence="15">CCR4-NOT transcription complex</fullName>
    </submittedName>
</protein>
<comment type="subcellular location">
    <subcellularLocation>
        <location evidence="2 10">Cytoplasm</location>
    </subcellularLocation>
    <subcellularLocation>
        <location evidence="1 10">Nucleus</location>
    </subcellularLocation>
</comment>
<dbReference type="PIRSF" id="PIRSF005290">
    <property type="entry name" value="NOT_su_3_5"/>
    <property type="match status" value="1"/>
</dbReference>
<evidence type="ECO:0000259" key="13">
    <source>
        <dbReference type="Pfam" id="PF04065"/>
    </source>
</evidence>
<dbReference type="GO" id="GO:0005634">
    <property type="term" value="C:nucleus"/>
    <property type="evidence" value="ECO:0007669"/>
    <property type="project" value="UniProtKB-SubCell"/>
</dbReference>